<feature type="domain" description="Methyl-accepting transducer" evidence="5">
    <location>
        <begin position="209"/>
        <end position="466"/>
    </location>
</feature>
<reference evidence="6" key="1">
    <citation type="submission" date="2022-05" db="EMBL/GenBank/DDBJ databases">
        <title>Novel bacterial taxa in a minimal lignocellulolytic consortium and its capacity to transform plastics disclosed by genome-resolved metagenomics.</title>
        <authorList>
            <person name="Rodriguez C.A.D."/>
            <person name="Diaz-Garcia L."/>
            <person name="Herrera K."/>
            <person name="Tarazona N.A."/>
            <person name="Sproer C."/>
            <person name="Overmann J."/>
            <person name="Jimenez D.J."/>
        </authorList>
    </citation>
    <scope>NUCLEOTIDE SEQUENCE</scope>
    <source>
        <strain evidence="6">MAG5</strain>
    </source>
</reference>
<dbReference type="SUPFAM" id="SSF58104">
    <property type="entry name" value="Methyl-accepting chemotaxis protein (MCP) signaling domain"/>
    <property type="match status" value="1"/>
</dbReference>
<organism evidence="6 7">
    <name type="scientific">Candidatus Pristimantibacillus lignocellulolyticus</name>
    <dbReference type="NCBI Taxonomy" id="2994561"/>
    <lineage>
        <taxon>Bacteria</taxon>
        <taxon>Bacillati</taxon>
        <taxon>Bacillota</taxon>
        <taxon>Bacilli</taxon>
        <taxon>Bacillales</taxon>
        <taxon>Paenibacillaceae</taxon>
        <taxon>Candidatus Pristimantibacillus</taxon>
    </lineage>
</organism>
<feature type="transmembrane region" description="Helical" evidence="4">
    <location>
        <begin position="12"/>
        <end position="33"/>
    </location>
</feature>
<dbReference type="GO" id="GO:0016020">
    <property type="term" value="C:membrane"/>
    <property type="evidence" value="ECO:0007669"/>
    <property type="project" value="InterPro"/>
</dbReference>
<evidence type="ECO:0000256" key="1">
    <source>
        <dbReference type="ARBA" id="ARBA00023224"/>
    </source>
</evidence>
<dbReference type="Proteomes" id="UP001056756">
    <property type="component" value="Chromosome"/>
</dbReference>
<keyword evidence="1 2" id="KW-0807">Transducer</keyword>
<dbReference type="KEGG" id="plig:NAG76_09055"/>
<dbReference type="PANTHER" id="PTHR32089">
    <property type="entry name" value="METHYL-ACCEPTING CHEMOTAXIS PROTEIN MCPB"/>
    <property type="match status" value="1"/>
</dbReference>
<feature type="transmembrane region" description="Helical" evidence="4">
    <location>
        <begin position="39"/>
        <end position="59"/>
    </location>
</feature>
<name>A0A9J6ZK18_9BACL</name>
<dbReference type="Pfam" id="PF00015">
    <property type="entry name" value="MCPsignal"/>
    <property type="match status" value="1"/>
</dbReference>
<dbReference type="PANTHER" id="PTHR32089:SF112">
    <property type="entry name" value="LYSOZYME-LIKE PROTEIN-RELATED"/>
    <property type="match status" value="1"/>
</dbReference>
<evidence type="ECO:0000256" key="3">
    <source>
        <dbReference type="SAM" id="Coils"/>
    </source>
</evidence>
<keyword evidence="4" id="KW-0472">Membrane</keyword>
<keyword evidence="4" id="KW-1133">Transmembrane helix</keyword>
<gene>
    <name evidence="6" type="ORF">NAG76_09055</name>
</gene>
<proteinExistence type="predicted"/>
<keyword evidence="4" id="KW-0812">Transmembrane</keyword>
<feature type="coiled-coil region" evidence="3">
    <location>
        <begin position="452"/>
        <end position="492"/>
    </location>
</feature>
<feature type="transmembrane region" description="Helical" evidence="4">
    <location>
        <begin position="144"/>
        <end position="163"/>
    </location>
</feature>
<dbReference type="Gene3D" id="1.10.287.950">
    <property type="entry name" value="Methyl-accepting chemotaxis protein"/>
    <property type="match status" value="1"/>
</dbReference>
<keyword evidence="3" id="KW-0175">Coiled coil</keyword>
<accession>A0A9J6ZK18</accession>
<evidence type="ECO:0000259" key="5">
    <source>
        <dbReference type="PROSITE" id="PS50111"/>
    </source>
</evidence>
<evidence type="ECO:0000256" key="4">
    <source>
        <dbReference type="SAM" id="Phobius"/>
    </source>
</evidence>
<dbReference type="EMBL" id="CP097899">
    <property type="protein sequence ID" value="URN96343.1"/>
    <property type="molecule type" value="Genomic_DNA"/>
</dbReference>
<dbReference type="GO" id="GO:0007165">
    <property type="term" value="P:signal transduction"/>
    <property type="evidence" value="ECO:0007669"/>
    <property type="project" value="UniProtKB-KW"/>
</dbReference>
<feature type="transmembrane region" description="Helical" evidence="4">
    <location>
        <begin position="66"/>
        <end position="84"/>
    </location>
</feature>
<sequence>MNQGLTELDKRNRLLVGIMWAVLALGVVTDISIGLGWQMILLLIVIGSIMNTIATVMTFIKPISAYVKYVLPFGLSSIVTVLIVSDPQPVISTYFLIYVNLGIMTLYSDYRPLILTGVLGGVVTTYIYLDPVLQQRLFPNESLLFLFLYLFFATLALCASAQFTQRLQREVIKNEAEAVHAKNLAEQLIEKLKTSILMLNVFSSSQKEQVQTASSISKEVTTTFGEMTVSVEQQTNHILSINDSTQRIDLDIKEMAESSALMKEYAQNNANLNESNTIKMQQVSDEMKQLRQSTEHTLVEMKQLRAKNENVSEIVNTINEIARQIHLLALNAAIEAARAGEHGKGFAVVSGEVSKLADHTRLSVEEISELLSNIHQSIDSVYQSVEQGNDSVVRSNESLQSANEVLELVQTNTILSTEQTNKVTESTKRLGDQSSVLAHSMNSISATTQQNMAAVEEVNANMELQYANMESMVEQFEQLDQLLHELKELVERK</sequence>
<dbReference type="InterPro" id="IPR004089">
    <property type="entry name" value="MCPsignal_dom"/>
</dbReference>
<evidence type="ECO:0000313" key="7">
    <source>
        <dbReference type="Proteomes" id="UP001056756"/>
    </source>
</evidence>
<dbReference type="PROSITE" id="PS50111">
    <property type="entry name" value="CHEMOTAXIS_TRANSDUC_2"/>
    <property type="match status" value="1"/>
</dbReference>
<evidence type="ECO:0000256" key="2">
    <source>
        <dbReference type="PROSITE-ProRule" id="PRU00284"/>
    </source>
</evidence>
<dbReference type="AlphaFoldDB" id="A0A9J6ZK18"/>
<protein>
    <submittedName>
        <fullName evidence="6">Methyl-accepting chemotaxis protein</fullName>
    </submittedName>
</protein>
<dbReference type="SMART" id="SM00283">
    <property type="entry name" value="MA"/>
    <property type="match status" value="1"/>
</dbReference>
<evidence type="ECO:0000313" key="6">
    <source>
        <dbReference type="EMBL" id="URN96343.1"/>
    </source>
</evidence>
<feature type="transmembrane region" description="Helical" evidence="4">
    <location>
        <begin position="112"/>
        <end position="129"/>
    </location>
</feature>